<reference evidence="2 3" key="2">
    <citation type="journal article" date="2019" name="G3 (Bethesda)">
        <title>Hybrid Assembly of the Genome of the Entomopathogenic Nematode Steinernema carpocapsae Identifies the X-Chromosome.</title>
        <authorList>
            <person name="Serra L."/>
            <person name="Macchietto M."/>
            <person name="Macias-Munoz A."/>
            <person name="McGill C.J."/>
            <person name="Rodriguez I.M."/>
            <person name="Rodriguez B."/>
            <person name="Murad R."/>
            <person name="Mortazavi A."/>
        </authorList>
    </citation>
    <scope>NUCLEOTIDE SEQUENCE [LARGE SCALE GENOMIC DNA]</scope>
    <source>
        <strain evidence="2 3">ALL</strain>
    </source>
</reference>
<dbReference type="EMBL" id="AZBU02000010">
    <property type="protein sequence ID" value="TKR63631.1"/>
    <property type="molecule type" value="Genomic_DNA"/>
</dbReference>
<dbReference type="CDD" id="cd00037">
    <property type="entry name" value="CLECT"/>
    <property type="match status" value="1"/>
</dbReference>
<protein>
    <recommendedName>
        <fullName evidence="1">C-type lectin domain-containing protein</fullName>
    </recommendedName>
</protein>
<evidence type="ECO:0000313" key="2">
    <source>
        <dbReference type="EMBL" id="TKR63631.1"/>
    </source>
</evidence>
<dbReference type="SMART" id="SM00034">
    <property type="entry name" value="CLECT"/>
    <property type="match status" value="1"/>
</dbReference>
<gene>
    <name evidence="2" type="ORF">L596_027440</name>
</gene>
<dbReference type="STRING" id="34508.A0A4U5M4C1"/>
<accession>A0A4U5M4C1</accession>
<dbReference type="OrthoDB" id="441660at2759"/>
<name>A0A4U5M4C1_STECR</name>
<keyword evidence="3" id="KW-1185">Reference proteome</keyword>
<dbReference type="Gene3D" id="3.10.100.10">
    <property type="entry name" value="Mannose-Binding Protein A, subunit A"/>
    <property type="match status" value="1"/>
</dbReference>
<comment type="caution">
    <text evidence="2">The sequence shown here is derived from an EMBL/GenBank/DDBJ whole genome shotgun (WGS) entry which is preliminary data.</text>
</comment>
<evidence type="ECO:0000259" key="1">
    <source>
        <dbReference type="PROSITE" id="PS50041"/>
    </source>
</evidence>
<reference evidence="2 3" key="1">
    <citation type="journal article" date="2015" name="Genome Biol.">
        <title>Comparative genomics of Steinernema reveals deeply conserved gene regulatory networks.</title>
        <authorList>
            <person name="Dillman A.R."/>
            <person name="Macchietto M."/>
            <person name="Porter C.F."/>
            <person name="Rogers A."/>
            <person name="Williams B."/>
            <person name="Antoshechkin I."/>
            <person name="Lee M.M."/>
            <person name="Goodwin Z."/>
            <person name="Lu X."/>
            <person name="Lewis E.E."/>
            <person name="Goodrich-Blair H."/>
            <person name="Stock S.P."/>
            <person name="Adams B.J."/>
            <person name="Sternberg P.W."/>
            <person name="Mortazavi A."/>
        </authorList>
    </citation>
    <scope>NUCLEOTIDE SEQUENCE [LARGE SCALE GENOMIC DNA]</scope>
    <source>
        <strain evidence="2 3">ALL</strain>
    </source>
</reference>
<dbReference type="PROSITE" id="PS50041">
    <property type="entry name" value="C_TYPE_LECTIN_2"/>
    <property type="match status" value="1"/>
</dbReference>
<dbReference type="InterPro" id="IPR016186">
    <property type="entry name" value="C-type_lectin-like/link_sf"/>
</dbReference>
<evidence type="ECO:0000313" key="3">
    <source>
        <dbReference type="Proteomes" id="UP000298663"/>
    </source>
</evidence>
<dbReference type="InterPro" id="IPR016187">
    <property type="entry name" value="CTDL_fold"/>
</dbReference>
<organism evidence="2 3">
    <name type="scientific">Steinernema carpocapsae</name>
    <name type="common">Entomopathogenic nematode</name>
    <dbReference type="NCBI Taxonomy" id="34508"/>
    <lineage>
        <taxon>Eukaryota</taxon>
        <taxon>Metazoa</taxon>
        <taxon>Ecdysozoa</taxon>
        <taxon>Nematoda</taxon>
        <taxon>Chromadorea</taxon>
        <taxon>Rhabditida</taxon>
        <taxon>Tylenchina</taxon>
        <taxon>Panagrolaimomorpha</taxon>
        <taxon>Strongyloidoidea</taxon>
        <taxon>Steinernematidae</taxon>
        <taxon>Steinernema</taxon>
    </lineage>
</organism>
<dbReference type="AlphaFoldDB" id="A0A4U5M4C1"/>
<dbReference type="InterPro" id="IPR001304">
    <property type="entry name" value="C-type_lectin-like"/>
</dbReference>
<feature type="domain" description="C-type lectin" evidence="1">
    <location>
        <begin position="200"/>
        <end position="285"/>
    </location>
</feature>
<dbReference type="SUPFAM" id="SSF56436">
    <property type="entry name" value="C-type lectin-like"/>
    <property type="match status" value="1"/>
</dbReference>
<proteinExistence type="predicted"/>
<dbReference type="Proteomes" id="UP000298663">
    <property type="component" value="Unassembled WGS sequence"/>
</dbReference>
<sequence length="302" mass="34020">MDGRNMVERVVLCDPISAICLGYVQWTISYGRLTDDLQKAILLKSCLASCKYPWQKSASQFQVMAHAAFHYASLLLNGGQDGSFVRSSLHLAFPGTMSDENLHYSRVSGSASMSCFRKRELTFESIQQCLEEAYRQNITAGVMKKHDNGSYDCRLCVYIRAQCHRDVFGYNRVSKQCVLHLHLHPAYGFTRKKVFDTCMNGAVATSIHSATENKELEDMAKDENFQIGLFAPPGESSLSKNSFSWSDGTPVNYENWEMGYPISDPESNMVMLQGSKEANGGKWKNINLYKTKLGMFCCLPRQ</sequence>